<dbReference type="Proteomes" id="UP000694391">
    <property type="component" value="Unplaced"/>
</dbReference>
<evidence type="ECO:0000313" key="1">
    <source>
        <dbReference type="Ensembl" id="ENSCAFP00020025420.1"/>
    </source>
</evidence>
<evidence type="ECO:0000313" key="2">
    <source>
        <dbReference type="Proteomes" id="UP000694391"/>
    </source>
</evidence>
<dbReference type="GeneTree" id="ENSGT00980000203141"/>
<reference evidence="1" key="2">
    <citation type="submission" date="2025-09" db="UniProtKB">
        <authorList>
            <consortium name="Ensembl"/>
        </authorList>
    </citation>
    <scope>IDENTIFICATION</scope>
</reference>
<dbReference type="Ensembl" id="ENSCAFT00020029355.1">
    <property type="protein sequence ID" value="ENSCAFP00020025420.1"/>
    <property type="gene ID" value="ENSCAFG00020020019.1"/>
</dbReference>
<accession>A0A8C0R4G6</accession>
<organism evidence="1 2">
    <name type="scientific">Canis lupus dingo</name>
    <name type="common">dingo</name>
    <dbReference type="NCBI Taxonomy" id="286419"/>
    <lineage>
        <taxon>Eukaryota</taxon>
        <taxon>Metazoa</taxon>
        <taxon>Chordata</taxon>
        <taxon>Craniata</taxon>
        <taxon>Vertebrata</taxon>
        <taxon>Euteleostomi</taxon>
        <taxon>Mammalia</taxon>
        <taxon>Eutheria</taxon>
        <taxon>Laurasiatheria</taxon>
        <taxon>Carnivora</taxon>
        <taxon>Caniformia</taxon>
        <taxon>Canidae</taxon>
        <taxon>Canis</taxon>
    </lineage>
</organism>
<sequence>MYIKPALPCLPSRGVEHTFLSRPGRGWGEATARGLPASRCGVHTGDRKEGVSGIPSFHCSLPPWLILVESGCPRVQSFWWGGKEIAAQAIGQEFN</sequence>
<reference evidence="1" key="1">
    <citation type="submission" date="2025-08" db="UniProtKB">
        <authorList>
            <consortium name="Ensembl"/>
        </authorList>
    </citation>
    <scope>IDENTIFICATION</scope>
</reference>
<dbReference type="AlphaFoldDB" id="A0A8C0R4G6"/>
<keyword evidence="2" id="KW-1185">Reference proteome</keyword>
<protein>
    <submittedName>
        <fullName evidence="1">Uncharacterized protein</fullName>
    </submittedName>
</protein>
<proteinExistence type="predicted"/>
<name>A0A8C0R4G6_CANLU</name>